<keyword evidence="1" id="KW-0678">Repressor</keyword>
<dbReference type="CDD" id="cd01392">
    <property type="entry name" value="HTH_LacI"/>
    <property type="match status" value="1"/>
</dbReference>
<gene>
    <name evidence="6" type="ORF">QO015_001713</name>
</gene>
<dbReference type="Pfam" id="PF00356">
    <property type="entry name" value="LacI"/>
    <property type="match status" value="1"/>
</dbReference>
<dbReference type="Gene3D" id="3.40.50.2300">
    <property type="match status" value="2"/>
</dbReference>
<evidence type="ECO:0000313" key="6">
    <source>
        <dbReference type="EMBL" id="MDQ0516100.1"/>
    </source>
</evidence>
<dbReference type="InterPro" id="IPR010982">
    <property type="entry name" value="Lambda_DNA-bd_dom_sf"/>
</dbReference>
<evidence type="ECO:0000259" key="5">
    <source>
        <dbReference type="PROSITE" id="PS50932"/>
    </source>
</evidence>
<keyword evidence="4" id="KW-0804">Transcription</keyword>
<sequence length="337" mass="36208">MSRAKVSLQDIAGRLGVSVKTVSGALHGDGSIRMSSDTRQRIRALAEELGYVPNLVARGMRRGVMPIIGIVADGLITQPFATEIMRAFDNSMRADGLSVIVTSTGSGRPVEASIAELQRLMPQAIAYATMYHQVVELPPAARDAVRLMINCRDTEDTIPSLVPAEREAAATITRHLIASGRRRIAFINLPGLLAGELRGAGFRDAHAAAGLAVDESLVRPATRGTYSGQARSLVFEHVAELFGRADRPDAILCGNDRVALEVYGALRRHDLAIPDDVAVASFDNQVEIAARLDPPLTTMALPHRAMGRRAAEILAGHEAPAEAVEEIPFRFVERASV</sequence>
<feature type="domain" description="HTH lacI-type" evidence="5">
    <location>
        <begin position="6"/>
        <end position="62"/>
    </location>
</feature>
<dbReference type="RefSeq" id="WP_266280047.1">
    <property type="nucleotide sequence ID" value="NZ_JAPKNF010000001.1"/>
</dbReference>
<dbReference type="CDD" id="cd06288">
    <property type="entry name" value="PBP1_sucrose_transcription_regulator"/>
    <property type="match status" value="1"/>
</dbReference>
<dbReference type="Pfam" id="PF13377">
    <property type="entry name" value="Peripla_BP_3"/>
    <property type="match status" value="1"/>
</dbReference>
<dbReference type="Gene3D" id="1.10.260.40">
    <property type="entry name" value="lambda repressor-like DNA-binding domains"/>
    <property type="match status" value="1"/>
</dbReference>
<evidence type="ECO:0000256" key="3">
    <source>
        <dbReference type="ARBA" id="ARBA00023125"/>
    </source>
</evidence>
<keyword evidence="2" id="KW-0805">Transcription regulation</keyword>
<comment type="caution">
    <text evidence="6">The sequence shown here is derived from an EMBL/GenBank/DDBJ whole genome shotgun (WGS) entry which is preliminary data.</text>
</comment>
<dbReference type="PANTHER" id="PTHR30146">
    <property type="entry name" value="LACI-RELATED TRANSCRIPTIONAL REPRESSOR"/>
    <property type="match status" value="1"/>
</dbReference>
<proteinExistence type="predicted"/>
<dbReference type="SMART" id="SM00354">
    <property type="entry name" value="HTH_LACI"/>
    <property type="match status" value="1"/>
</dbReference>
<keyword evidence="3 6" id="KW-0238">DNA-binding</keyword>
<evidence type="ECO:0000313" key="7">
    <source>
        <dbReference type="Proteomes" id="UP001223743"/>
    </source>
</evidence>
<dbReference type="SUPFAM" id="SSF53822">
    <property type="entry name" value="Periplasmic binding protein-like I"/>
    <property type="match status" value="1"/>
</dbReference>
<evidence type="ECO:0000256" key="2">
    <source>
        <dbReference type="ARBA" id="ARBA00023015"/>
    </source>
</evidence>
<reference evidence="6 7" key="1">
    <citation type="submission" date="2023-07" db="EMBL/GenBank/DDBJ databases">
        <title>Genomic Encyclopedia of Type Strains, Phase IV (KMG-IV): sequencing the most valuable type-strain genomes for metagenomic binning, comparative biology and taxonomic classification.</title>
        <authorList>
            <person name="Goeker M."/>
        </authorList>
    </citation>
    <scope>NUCLEOTIDE SEQUENCE [LARGE SCALE GENOMIC DNA]</scope>
    <source>
        <strain evidence="6 7">B1-1</strain>
    </source>
</reference>
<dbReference type="Proteomes" id="UP001223743">
    <property type="component" value="Unassembled WGS sequence"/>
</dbReference>
<dbReference type="GO" id="GO:0003677">
    <property type="term" value="F:DNA binding"/>
    <property type="evidence" value="ECO:0007669"/>
    <property type="project" value="UniProtKB-KW"/>
</dbReference>
<dbReference type="EMBL" id="JAUSWJ010000001">
    <property type="protein sequence ID" value="MDQ0516100.1"/>
    <property type="molecule type" value="Genomic_DNA"/>
</dbReference>
<dbReference type="InterPro" id="IPR000843">
    <property type="entry name" value="HTH_LacI"/>
</dbReference>
<dbReference type="SUPFAM" id="SSF47413">
    <property type="entry name" value="lambda repressor-like DNA-binding domains"/>
    <property type="match status" value="1"/>
</dbReference>
<dbReference type="PANTHER" id="PTHR30146:SF148">
    <property type="entry name" value="HTH-TYPE TRANSCRIPTIONAL REPRESSOR PURR-RELATED"/>
    <property type="match status" value="1"/>
</dbReference>
<dbReference type="PROSITE" id="PS50932">
    <property type="entry name" value="HTH_LACI_2"/>
    <property type="match status" value="1"/>
</dbReference>
<dbReference type="InterPro" id="IPR046335">
    <property type="entry name" value="LacI/GalR-like_sensor"/>
</dbReference>
<keyword evidence="7" id="KW-1185">Reference proteome</keyword>
<organism evidence="6 7">
    <name type="scientific">Kaistia geumhonensis</name>
    <dbReference type="NCBI Taxonomy" id="410839"/>
    <lineage>
        <taxon>Bacteria</taxon>
        <taxon>Pseudomonadati</taxon>
        <taxon>Pseudomonadota</taxon>
        <taxon>Alphaproteobacteria</taxon>
        <taxon>Hyphomicrobiales</taxon>
        <taxon>Kaistiaceae</taxon>
        <taxon>Kaistia</taxon>
    </lineage>
</organism>
<name>A0ABU0M562_9HYPH</name>
<evidence type="ECO:0000256" key="4">
    <source>
        <dbReference type="ARBA" id="ARBA00023163"/>
    </source>
</evidence>
<accession>A0ABU0M562</accession>
<evidence type="ECO:0000256" key="1">
    <source>
        <dbReference type="ARBA" id="ARBA00022491"/>
    </source>
</evidence>
<protein>
    <submittedName>
        <fullName evidence="6">DNA-binding LacI/PurR family transcriptional regulator</fullName>
    </submittedName>
</protein>
<dbReference type="InterPro" id="IPR028082">
    <property type="entry name" value="Peripla_BP_I"/>
</dbReference>